<dbReference type="EMBL" id="PFEU01000018">
    <property type="protein sequence ID" value="PJE76505.1"/>
    <property type="molecule type" value="Genomic_DNA"/>
</dbReference>
<proteinExistence type="predicted"/>
<evidence type="ECO:0008006" key="3">
    <source>
        <dbReference type="Google" id="ProtNLM"/>
    </source>
</evidence>
<organism evidence="1 2">
    <name type="scientific">Candidatus Uhrbacteria bacterium CG10_big_fil_rev_8_21_14_0_10_48_16</name>
    <dbReference type="NCBI Taxonomy" id="1975038"/>
    <lineage>
        <taxon>Bacteria</taxon>
        <taxon>Candidatus Uhriibacteriota</taxon>
    </lineage>
</organism>
<accession>A0A2M8LGH9</accession>
<evidence type="ECO:0000313" key="1">
    <source>
        <dbReference type="EMBL" id="PJE76505.1"/>
    </source>
</evidence>
<evidence type="ECO:0000313" key="2">
    <source>
        <dbReference type="Proteomes" id="UP000231436"/>
    </source>
</evidence>
<name>A0A2M8LGH9_9BACT</name>
<gene>
    <name evidence="1" type="ORF">COV05_04010</name>
</gene>
<dbReference type="AlphaFoldDB" id="A0A2M8LGH9"/>
<sequence length="200" mass="22619">MLQKILTAVLFVAILGLLVAQRFFSIETPLPTRITAVHGESLYHIDALLERGQSITTSDEYLSFYIGSDTQIYMAPRTRIELARTYESELELRFTKGRIVVVADSHTPVTIKTNHTHHRVYQDSASFINYDFLETIHIIPLTGYIQTTIDSTGESLLTPEALSIHETDPVTVETIQVNLLAGDATDFYQWTEIFPDLITQ</sequence>
<reference evidence="2" key="1">
    <citation type="submission" date="2017-09" db="EMBL/GenBank/DDBJ databases">
        <title>Depth-based differentiation of microbial function through sediment-hosted aquifers and enrichment of novel symbionts in the deep terrestrial subsurface.</title>
        <authorList>
            <person name="Probst A.J."/>
            <person name="Ladd B."/>
            <person name="Jarett J.K."/>
            <person name="Geller-Mcgrath D.E."/>
            <person name="Sieber C.M.K."/>
            <person name="Emerson J.B."/>
            <person name="Anantharaman K."/>
            <person name="Thomas B.C."/>
            <person name="Malmstrom R."/>
            <person name="Stieglmeier M."/>
            <person name="Klingl A."/>
            <person name="Woyke T."/>
            <person name="Ryan C.M."/>
            <person name="Banfield J.F."/>
        </authorList>
    </citation>
    <scope>NUCLEOTIDE SEQUENCE [LARGE SCALE GENOMIC DNA]</scope>
</reference>
<comment type="caution">
    <text evidence="1">The sequence shown here is derived from an EMBL/GenBank/DDBJ whole genome shotgun (WGS) entry which is preliminary data.</text>
</comment>
<dbReference type="Proteomes" id="UP000231436">
    <property type="component" value="Unassembled WGS sequence"/>
</dbReference>
<protein>
    <recommendedName>
        <fullName evidence="3">FecR protein domain-containing protein</fullName>
    </recommendedName>
</protein>